<evidence type="ECO:0000256" key="11">
    <source>
        <dbReference type="ARBA" id="ARBA00041631"/>
    </source>
</evidence>
<dbReference type="PANTHER" id="PTHR11954:SF6">
    <property type="entry name" value="MACROPHAGE MIGRATION INHIBITORY FACTOR"/>
    <property type="match status" value="1"/>
</dbReference>
<dbReference type="Proteomes" id="UP000092124">
    <property type="component" value="Unassembled WGS sequence"/>
</dbReference>
<dbReference type="PANTHER" id="PTHR11954">
    <property type="entry name" value="D-DOPACHROME DECARBOXYLASE"/>
    <property type="match status" value="1"/>
</dbReference>
<dbReference type="SUPFAM" id="SSF55331">
    <property type="entry name" value="Tautomerase/MIF"/>
    <property type="match status" value="1"/>
</dbReference>
<evidence type="ECO:0000256" key="6">
    <source>
        <dbReference type="ARBA" id="ARBA00036735"/>
    </source>
</evidence>
<keyword evidence="3" id="KW-0202">Cytokine</keyword>
<evidence type="ECO:0000256" key="5">
    <source>
        <dbReference type="ARBA" id="ARBA00023235"/>
    </source>
</evidence>
<dbReference type="AlphaFoldDB" id="A0A1A6HE07"/>
<dbReference type="STRING" id="56216.A0A1A6HE07"/>
<comment type="catalytic activity">
    <reaction evidence="6">
        <text>3-phenylpyruvate = enol-phenylpyruvate</text>
        <dbReference type="Rhea" id="RHEA:17097"/>
        <dbReference type="ChEBI" id="CHEBI:16815"/>
        <dbReference type="ChEBI" id="CHEBI:18005"/>
        <dbReference type="EC" id="5.3.2.1"/>
    </reaction>
</comment>
<sequence length="111" mass="11900">PSTTKPLVTMNTIPPVPPCTQQLAQATSKLAQDISVHVDPDQLVTFSSSSDPCALYSLHNIGKIGSAQNCTYGKLLCGLLADCLYISPDWIYINYYDMNAASVGWNGSTST</sequence>
<dbReference type="GO" id="GO:0005615">
    <property type="term" value="C:extracellular space"/>
    <property type="evidence" value="ECO:0007669"/>
    <property type="project" value="UniProtKB-KW"/>
</dbReference>
<reference evidence="15 16" key="1">
    <citation type="submission" date="2016-06" db="EMBL/GenBank/DDBJ databases">
        <title>The Draft Genome Sequence and Annotation of the Desert Woodrat Neotoma lepida.</title>
        <authorList>
            <person name="Campbell M."/>
            <person name="Oakeson K.F."/>
            <person name="Yandell M."/>
            <person name="Halpert J.R."/>
            <person name="Dearing D."/>
        </authorList>
    </citation>
    <scope>NUCLEOTIDE SEQUENCE [LARGE SCALE GENOMIC DNA]</scope>
    <source>
        <strain evidence="15">417</strain>
        <tissue evidence="15">Liver</tissue>
    </source>
</reference>
<dbReference type="Pfam" id="PF01187">
    <property type="entry name" value="MIF"/>
    <property type="match status" value="1"/>
</dbReference>
<comment type="function">
    <text evidence="14">Pro-inflammatory cytokine involved in the innate immune response to bacterial pathogens. The expression of MIF at sites of inflammation suggests a role as mediator in regulating the function of macrophages in host defense. Counteracts the anti-inflammatory activity of glucocorticoids. Has phenylpyruvate tautomerase and dopachrome tautomerase activity (in vitro), but the physiological substrate is not known. It is not clear whether the tautomerase activity has any physiological relevance, and whether it is important for cytokine activity.</text>
</comment>
<dbReference type="EC" id="5.3.3.12" evidence="8"/>
<evidence type="ECO:0000256" key="10">
    <source>
        <dbReference type="ARBA" id="ARBA00039619"/>
    </source>
</evidence>
<comment type="subcellular location">
    <subcellularLocation>
        <location evidence="1">Secreted</location>
    </subcellularLocation>
</comment>
<dbReference type="Gene3D" id="3.30.429.10">
    <property type="entry name" value="Macrophage Migration Inhibitory Factor"/>
    <property type="match status" value="1"/>
</dbReference>
<accession>A0A1A6HE07</accession>
<dbReference type="InterPro" id="IPR014347">
    <property type="entry name" value="Tautomerase/MIF_sf"/>
</dbReference>
<dbReference type="EC" id="5.3.2.1" evidence="9"/>
<evidence type="ECO:0000256" key="4">
    <source>
        <dbReference type="ARBA" id="ARBA00022525"/>
    </source>
</evidence>
<dbReference type="EMBL" id="LZPO01035252">
    <property type="protein sequence ID" value="OBS75857.1"/>
    <property type="molecule type" value="Genomic_DNA"/>
</dbReference>
<evidence type="ECO:0000256" key="2">
    <source>
        <dbReference type="ARBA" id="ARBA00005851"/>
    </source>
</evidence>
<dbReference type="GO" id="GO:0004167">
    <property type="term" value="F:dopachrome isomerase activity"/>
    <property type="evidence" value="ECO:0007669"/>
    <property type="project" value="UniProtKB-EC"/>
</dbReference>
<dbReference type="GO" id="GO:0005125">
    <property type="term" value="F:cytokine activity"/>
    <property type="evidence" value="ECO:0007669"/>
    <property type="project" value="UniProtKB-KW"/>
</dbReference>
<gene>
    <name evidence="15" type="ORF">A6R68_17692</name>
</gene>
<dbReference type="InterPro" id="IPR001398">
    <property type="entry name" value="Macrophage_inhib_fac"/>
</dbReference>
<evidence type="ECO:0000256" key="1">
    <source>
        <dbReference type="ARBA" id="ARBA00004613"/>
    </source>
</evidence>
<name>A0A1A6HE07_NEOLE</name>
<organism evidence="15 16">
    <name type="scientific">Neotoma lepida</name>
    <name type="common">Desert woodrat</name>
    <dbReference type="NCBI Taxonomy" id="56216"/>
    <lineage>
        <taxon>Eukaryota</taxon>
        <taxon>Metazoa</taxon>
        <taxon>Chordata</taxon>
        <taxon>Craniata</taxon>
        <taxon>Vertebrata</taxon>
        <taxon>Euteleostomi</taxon>
        <taxon>Mammalia</taxon>
        <taxon>Eutheria</taxon>
        <taxon>Euarchontoglires</taxon>
        <taxon>Glires</taxon>
        <taxon>Rodentia</taxon>
        <taxon>Myomorpha</taxon>
        <taxon>Muroidea</taxon>
        <taxon>Cricetidae</taxon>
        <taxon>Neotominae</taxon>
        <taxon>Neotoma</taxon>
    </lineage>
</organism>
<evidence type="ECO:0000256" key="14">
    <source>
        <dbReference type="ARBA" id="ARBA00046107"/>
    </source>
</evidence>
<comment type="catalytic activity">
    <reaction evidence="7">
        <text>L-dopachrome = 5,6-dihydroxyindole-2-carboxylate</text>
        <dbReference type="Rhea" id="RHEA:13041"/>
        <dbReference type="ChEBI" id="CHEBI:16875"/>
        <dbReference type="ChEBI" id="CHEBI:57509"/>
        <dbReference type="EC" id="5.3.3.12"/>
    </reaction>
</comment>
<keyword evidence="5" id="KW-0413">Isomerase</keyword>
<dbReference type="GO" id="GO:0050178">
    <property type="term" value="F:phenylpyruvate tautomerase activity"/>
    <property type="evidence" value="ECO:0007669"/>
    <property type="project" value="UniProtKB-EC"/>
</dbReference>
<evidence type="ECO:0000256" key="12">
    <source>
        <dbReference type="ARBA" id="ARBA00041912"/>
    </source>
</evidence>
<keyword evidence="4" id="KW-0964">Secreted</keyword>
<evidence type="ECO:0000256" key="13">
    <source>
        <dbReference type="ARBA" id="ARBA00042730"/>
    </source>
</evidence>
<comment type="similarity">
    <text evidence="2">Belongs to the MIF family.</text>
</comment>
<keyword evidence="16" id="KW-1185">Reference proteome</keyword>
<evidence type="ECO:0000256" key="8">
    <source>
        <dbReference type="ARBA" id="ARBA00038932"/>
    </source>
</evidence>
<evidence type="ECO:0000256" key="3">
    <source>
        <dbReference type="ARBA" id="ARBA00022514"/>
    </source>
</evidence>
<protein>
    <recommendedName>
        <fullName evidence="10">Macrophage migration inhibitory factor</fullName>
        <ecNumber evidence="9">5.3.2.1</ecNumber>
        <ecNumber evidence="8">5.3.3.12</ecNumber>
    </recommendedName>
    <alternativeName>
        <fullName evidence="13">L-dopachrome isomerase</fullName>
    </alternativeName>
    <alternativeName>
        <fullName evidence="11">L-dopachrome tautomerase</fullName>
    </alternativeName>
    <alternativeName>
        <fullName evidence="12">Phenylpyruvate tautomerase</fullName>
    </alternativeName>
</protein>
<comment type="caution">
    <text evidence="15">The sequence shown here is derived from an EMBL/GenBank/DDBJ whole genome shotgun (WGS) entry which is preliminary data.</text>
</comment>
<dbReference type="OrthoDB" id="255819at2759"/>
<evidence type="ECO:0000313" key="16">
    <source>
        <dbReference type="Proteomes" id="UP000092124"/>
    </source>
</evidence>
<evidence type="ECO:0000313" key="15">
    <source>
        <dbReference type="EMBL" id="OBS75857.1"/>
    </source>
</evidence>
<evidence type="ECO:0000256" key="9">
    <source>
        <dbReference type="ARBA" id="ARBA00039086"/>
    </source>
</evidence>
<proteinExistence type="inferred from homology"/>
<evidence type="ECO:0000256" key="7">
    <source>
        <dbReference type="ARBA" id="ARBA00036823"/>
    </source>
</evidence>
<feature type="non-terminal residue" evidence="15">
    <location>
        <position position="1"/>
    </location>
</feature>